<dbReference type="RefSeq" id="WP_152808605.1">
    <property type="nucleotide sequence ID" value="NZ_WHNW01000001.1"/>
</dbReference>
<evidence type="ECO:0000256" key="18">
    <source>
        <dbReference type="SAM" id="Phobius"/>
    </source>
</evidence>
<comment type="catalytic activity">
    <reaction evidence="1">
        <text>ATP + protein L-histidine = ADP + protein N-phospho-L-histidine.</text>
        <dbReference type="EC" id="2.7.13.3"/>
    </reaction>
</comment>
<evidence type="ECO:0000256" key="10">
    <source>
        <dbReference type="ARBA" id="ARBA00022692"/>
    </source>
</evidence>
<gene>
    <name evidence="20" type="primary">phoR</name>
    <name evidence="20" type="ORF">GCU85_01480</name>
</gene>
<dbReference type="PANTHER" id="PTHR45453">
    <property type="entry name" value="PHOSPHATE REGULON SENSOR PROTEIN PHOR"/>
    <property type="match status" value="1"/>
</dbReference>
<dbReference type="SMART" id="SM00387">
    <property type="entry name" value="HATPase_c"/>
    <property type="match status" value="1"/>
</dbReference>
<evidence type="ECO:0000256" key="5">
    <source>
        <dbReference type="ARBA" id="ARBA00022448"/>
    </source>
</evidence>
<dbReference type="PANTHER" id="PTHR45453:SF1">
    <property type="entry name" value="PHOSPHATE REGULON SENSOR PROTEIN PHOR"/>
    <property type="match status" value="1"/>
</dbReference>
<keyword evidence="13" id="KW-0067">ATP-binding</keyword>
<dbReference type="PROSITE" id="PS50109">
    <property type="entry name" value="HIS_KIN"/>
    <property type="match status" value="1"/>
</dbReference>
<evidence type="ECO:0000256" key="14">
    <source>
        <dbReference type="ARBA" id="ARBA00022989"/>
    </source>
</evidence>
<dbReference type="SMART" id="SM00388">
    <property type="entry name" value="HisKA"/>
    <property type="match status" value="1"/>
</dbReference>
<dbReference type="InterPro" id="IPR004358">
    <property type="entry name" value="Sig_transdc_His_kin-like_C"/>
</dbReference>
<organism evidence="20 21">
    <name type="scientific">Ostreibacterium oceani</name>
    <dbReference type="NCBI Taxonomy" id="2654998"/>
    <lineage>
        <taxon>Bacteria</taxon>
        <taxon>Pseudomonadati</taxon>
        <taxon>Pseudomonadota</taxon>
        <taxon>Gammaproteobacteria</taxon>
        <taxon>Cardiobacteriales</taxon>
        <taxon>Ostreibacteriaceae</taxon>
        <taxon>Ostreibacterium</taxon>
    </lineage>
</organism>
<comment type="function">
    <text evidence="17">Member of the two-component regulatory system PhoR/PhoB involved in the phosphate regulon genes expression. PhoR may function as a membrane-associated protein kinase that phosphorylates PhoB in response to environmental signals.</text>
</comment>
<comment type="caution">
    <text evidence="20">The sequence shown here is derived from an EMBL/GenBank/DDBJ whole genome shotgun (WGS) entry which is preliminary data.</text>
</comment>
<dbReference type="GO" id="GO:0000155">
    <property type="term" value="F:phosphorelay sensor kinase activity"/>
    <property type="evidence" value="ECO:0007669"/>
    <property type="project" value="InterPro"/>
</dbReference>
<evidence type="ECO:0000256" key="2">
    <source>
        <dbReference type="ARBA" id="ARBA00004236"/>
    </source>
</evidence>
<keyword evidence="7" id="KW-0597">Phosphoprotein</keyword>
<dbReference type="AlphaFoldDB" id="A0A6N7EUW6"/>
<evidence type="ECO:0000256" key="13">
    <source>
        <dbReference type="ARBA" id="ARBA00022840"/>
    </source>
</evidence>
<evidence type="ECO:0000256" key="12">
    <source>
        <dbReference type="ARBA" id="ARBA00022777"/>
    </source>
</evidence>
<proteinExistence type="predicted"/>
<evidence type="ECO:0000256" key="16">
    <source>
        <dbReference type="ARBA" id="ARBA00023136"/>
    </source>
</evidence>
<dbReference type="GO" id="GO:0016036">
    <property type="term" value="P:cellular response to phosphate starvation"/>
    <property type="evidence" value="ECO:0007669"/>
    <property type="project" value="TreeGrafter"/>
</dbReference>
<feature type="transmembrane region" description="Helical" evidence="18">
    <location>
        <begin position="12"/>
        <end position="43"/>
    </location>
</feature>
<dbReference type="InterPro" id="IPR014310">
    <property type="entry name" value="Sig_transdc_His_kinase_PhoR"/>
</dbReference>
<evidence type="ECO:0000256" key="9">
    <source>
        <dbReference type="ARBA" id="ARBA00022679"/>
    </source>
</evidence>
<dbReference type="PRINTS" id="PR00344">
    <property type="entry name" value="BCTRLSENSOR"/>
</dbReference>
<dbReference type="Pfam" id="PF13188">
    <property type="entry name" value="PAS_8"/>
    <property type="match status" value="1"/>
</dbReference>
<dbReference type="InterPro" id="IPR000014">
    <property type="entry name" value="PAS"/>
</dbReference>
<keyword evidence="8" id="KW-0592">Phosphate transport</keyword>
<dbReference type="InterPro" id="IPR036890">
    <property type="entry name" value="HATPase_C_sf"/>
</dbReference>
<dbReference type="InterPro" id="IPR005467">
    <property type="entry name" value="His_kinase_dom"/>
</dbReference>
<evidence type="ECO:0000259" key="19">
    <source>
        <dbReference type="PROSITE" id="PS50109"/>
    </source>
</evidence>
<sequence length="431" mass="48268">MINHAWGTEFRLIGLFVVMTVVAGWISQQWTIVIAVSAVIYLVMLLRKLHALHQWLLSGLSDQHLPDYGGVLGEMVTLMYRHKKKIETSNTAQIALTQQFHETISAIPSATIILNTQEEIEWANSAALSLLGIDGQRDLGIKIENLLRSEMFIKHLRSKQTENFEMMSPVSNELTLSMQLVPYSQQRKLLIAHNISSHIALQRSRRTFIANASHELRTPLTVIAGYLEYVHSDDSLPEALKTPVEKAMSQAQNMEQIISDLLSLSKLENKLLKKKDIQLIDLQVHLDKIMHTIYASGQVAARQVKISVTSGLAIEACEKDLDSLCYNLINNAIKYSDEQGTIQITWQPYNGAYAMLQVSDDGIGIPPEHIGYLTERFYRVDSGRSRRVGGTGLGLSIVKHILERHNGRLEISSRVGEGSIFTAILPKNPLA</sequence>
<dbReference type="EC" id="2.7.13.3" evidence="3"/>
<dbReference type="GO" id="GO:0004721">
    <property type="term" value="F:phosphoprotein phosphatase activity"/>
    <property type="evidence" value="ECO:0007669"/>
    <property type="project" value="InterPro"/>
</dbReference>
<dbReference type="Gene3D" id="3.30.450.20">
    <property type="entry name" value="PAS domain"/>
    <property type="match status" value="1"/>
</dbReference>
<evidence type="ECO:0000256" key="8">
    <source>
        <dbReference type="ARBA" id="ARBA00022592"/>
    </source>
</evidence>
<keyword evidence="6" id="KW-1003">Cell membrane</keyword>
<dbReference type="GO" id="GO:0006817">
    <property type="term" value="P:phosphate ion transport"/>
    <property type="evidence" value="ECO:0007669"/>
    <property type="project" value="UniProtKB-KW"/>
</dbReference>
<keyword evidence="11" id="KW-0547">Nucleotide-binding</keyword>
<dbReference type="InterPro" id="IPR050351">
    <property type="entry name" value="BphY/WalK/GraS-like"/>
</dbReference>
<evidence type="ECO:0000256" key="6">
    <source>
        <dbReference type="ARBA" id="ARBA00022475"/>
    </source>
</evidence>
<keyword evidence="21" id="KW-1185">Reference proteome</keyword>
<evidence type="ECO:0000256" key="1">
    <source>
        <dbReference type="ARBA" id="ARBA00000085"/>
    </source>
</evidence>
<keyword evidence="10 18" id="KW-0812">Transmembrane</keyword>
<protein>
    <recommendedName>
        <fullName evidence="4">Phosphate regulon sensor protein PhoR</fullName>
        <ecNumber evidence="3">2.7.13.3</ecNumber>
    </recommendedName>
</protein>
<dbReference type="InParanoid" id="A0A6N7EUW6"/>
<keyword evidence="16 18" id="KW-0472">Membrane</keyword>
<evidence type="ECO:0000313" key="21">
    <source>
        <dbReference type="Proteomes" id="UP000471298"/>
    </source>
</evidence>
<dbReference type="SUPFAM" id="SSF47384">
    <property type="entry name" value="Homodimeric domain of signal transducing histidine kinase"/>
    <property type="match status" value="1"/>
</dbReference>
<dbReference type="SMART" id="SM00091">
    <property type="entry name" value="PAS"/>
    <property type="match status" value="1"/>
</dbReference>
<dbReference type="Proteomes" id="UP000471298">
    <property type="component" value="Unassembled WGS sequence"/>
</dbReference>
<dbReference type="FunFam" id="3.30.565.10:FF:000006">
    <property type="entry name" value="Sensor histidine kinase WalK"/>
    <property type="match status" value="1"/>
</dbReference>
<keyword evidence="12 20" id="KW-0418">Kinase</keyword>
<dbReference type="EMBL" id="WHNW01000001">
    <property type="protein sequence ID" value="MPV85405.1"/>
    <property type="molecule type" value="Genomic_DNA"/>
</dbReference>
<keyword evidence="9" id="KW-0808">Transferase</keyword>
<dbReference type="SUPFAM" id="SSF55874">
    <property type="entry name" value="ATPase domain of HSP90 chaperone/DNA topoisomerase II/histidine kinase"/>
    <property type="match status" value="1"/>
</dbReference>
<dbReference type="Pfam" id="PF02518">
    <property type="entry name" value="HATPase_c"/>
    <property type="match status" value="1"/>
</dbReference>
<dbReference type="Pfam" id="PF00512">
    <property type="entry name" value="HisKA"/>
    <property type="match status" value="1"/>
</dbReference>
<dbReference type="GO" id="GO:0005524">
    <property type="term" value="F:ATP binding"/>
    <property type="evidence" value="ECO:0007669"/>
    <property type="project" value="UniProtKB-KW"/>
</dbReference>
<dbReference type="Gene3D" id="3.30.565.10">
    <property type="entry name" value="Histidine kinase-like ATPase, C-terminal domain"/>
    <property type="match status" value="1"/>
</dbReference>
<evidence type="ECO:0000256" key="17">
    <source>
        <dbReference type="ARBA" id="ARBA00025207"/>
    </source>
</evidence>
<evidence type="ECO:0000256" key="3">
    <source>
        <dbReference type="ARBA" id="ARBA00012438"/>
    </source>
</evidence>
<dbReference type="InterPro" id="IPR003594">
    <property type="entry name" value="HATPase_dom"/>
</dbReference>
<dbReference type="InterPro" id="IPR003661">
    <property type="entry name" value="HisK_dim/P_dom"/>
</dbReference>
<feature type="domain" description="Histidine kinase" evidence="19">
    <location>
        <begin position="211"/>
        <end position="429"/>
    </location>
</feature>
<evidence type="ECO:0000256" key="15">
    <source>
        <dbReference type="ARBA" id="ARBA00023012"/>
    </source>
</evidence>
<evidence type="ECO:0000256" key="11">
    <source>
        <dbReference type="ARBA" id="ARBA00022741"/>
    </source>
</evidence>
<dbReference type="FunCoup" id="A0A6N7EUW6">
    <property type="interactions" value="508"/>
</dbReference>
<dbReference type="Pfam" id="PF11808">
    <property type="entry name" value="PhoR"/>
    <property type="match status" value="1"/>
</dbReference>
<keyword evidence="14 18" id="KW-1133">Transmembrane helix</keyword>
<dbReference type="InterPro" id="IPR021766">
    <property type="entry name" value="PhoR_N"/>
</dbReference>
<dbReference type="GO" id="GO:0005886">
    <property type="term" value="C:plasma membrane"/>
    <property type="evidence" value="ECO:0007669"/>
    <property type="project" value="UniProtKB-SubCell"/>
</dbReference>
<dbReference type="NCBIfam" id="TIGR02966">
    <property type="entry name" value="phoR_proteo"/>
    <property type="match status" value="1"/>
</dbReference>
<comment type="subcellular location">
    <subcellularLocation>
        <location evidence="2">Cell membrane</location>
    </subcellularLocation>
</comment>
<dbReference type="Gene3D" id="1.10.287.130">
    <property type="match status" value="1"/>
</dbReference>
<name>A0A6N7EUW6_9GAMM</name>
<evidence type="ECO:0000313" key="20">
    <source>
        <dbReference type="EMBL" id="MPV85405.1"/>
    </source>
</evidence>
<evidence type="ECO:0000256" key="7">
    <source>
        <dbReference type="ARBA" id="ARBA00022553"/>
    </source>
</evidence>
<keyword evidence="5" id="KW-0813">Transport</keyword>
<reference evidence="20 21" key="1">
    <citation type="submission" date="2019-10" db="EMBL/GenBank/DDBJ databases">
        <title>Cardiobacteriales fam. a chemoheterotrophic member of the order Cardiobacteriales, and proposal of Cardiobacteriales fam. nov.</title>
        <authorList>
            <person name="Wang C."/>
        </authorList>
    </citation>
    <scope>NUCLEOTIDE SEQUENCE [LARGE SCALE GENOMIC DNA]</scope>
    <source>
        <strain evidence="20 21">ML27</strain>
    </source>
</reference>
<dbReference type="FunFam" id="1.10.287.130:FF:000001">
    <property type="entry name" value="Two-component sensor histidine kinase"/>
    <property type="match status" value="1"/>
</dbReference>
<dbReference type="CDD" id="cd00082">
    <property type="entry name" value="HisKA"/>
    <property type="match status" value="1"/>
</dbReference>
<accession>A0A6N7EUW6</accession>
<dbReference type="InterPro" id="IPR036097">
    <property type="entry name" value="HisK_dim/P_sf"/>
</dbReference>
<evidence type="ECO:0000256" key="4">
    <source>
        <dbReference type="ARBA" id="ARBA00019665"/>
    </source>
</evidence>
<keyword evidence="15" id="KW-0902">Two-component regulatory system</keyword>